<reference evidence="2 3" key="1">
    <citation type="submission" date="2018-06" db="EMBL/GenBank/DDBJ databases">
        <title>Genomic Encyclopedia of Archaeal and Bacterial Type Strains, Phase II (KMG-II): from individual species to whole genera.</title>
        <authorList>
            <person name="Goeker M."/>
        </authorList>
    </citation>
    <scope>NUCLEOTIDE SEQUENCE [LARGE SCALE GENOMIC DNA]</scope>
    <source>
        <strain evidence="2 3">ATCC BAA-1881</strain>
    </source>
</reference>
<dbReference type="InterPro" id="IPR002575">
    <property type="entry name" value="Aminoglycoside_PTrfase"/>
</dbReference>
<evidence type="ECO:0000313" key="3">
    <source>
        <dbReference type="Proteomes" id="UP000248806"/>
    </source>
</evidence>
<dbReference type="SUPFAM" id="SSF56112">
    <property type="entry name" value="Protein kinase-like (PK-like)"/>
    <property type="match status" value="1"/>
</dbReference>
<dbReference type="InterPro" id="IPR011009">
    <property type="entry name" value="Kinase-like_dom_sf"/>
</dbReference>
<dbReference type="AlphaFoldDB" id="A0A326TXM8"/>
<dbReference type="GO" id="GO:0016740">
    <property type="term" value="F:transferase activity"/>
    <property type="evidence" value="ECO:0007669"/>
    <property type="project" value="UniProtKB-KW"/>
</dbReference>
<comment type="caution">
    <text evidence="2">The sequence shown here is derived from an EMBL/GenBank/DDBJ whole genome shotgun (WGS) entry which is preliminary data.</text>
</comment>
<protein>
    <submittedName>
        <fullName evidence="2">Phosphotransferase family enzyme</fullName>
    </submittedName>
</protein>
<dbReference type="Proteomes" id="UP000248806">
    <property type="component" value="Unassembled WGS sequence"/>
</dbReference>
<dbReference type="RefSeq" id="WP_170142964.1">
    <property type="nucleotide sequence ID" value="NZ_BIFX01000002.1"/>
</dbReference>
<dbReference type="Gene3D" id="3.90.1200.10">
    <property type="match status" value="1"/>
</dbReference>
<gene>
    <name evidence="2" type="ORF">EI42_05656</name>
</gene>
<organism evidence="2 3">
    <name type="scientific">Thermosporothrix hazakensis</name>
    <dbReference type="NCBI Taxonomy" id="644383"/>
    <lineage>
        <taxon>Bacteria</taxon>
        <taxon>Bacillati</taxon>
        <taxon>Chloroflexota</taxon>
        <taxon>Ktedonobacteria</taxon>
        <taxon>Ktedonobacterales</taxon>
        <taxon>Thermosporotrichaceae</taxon>
        <taxon>Thermosporothrix</taxon>
    </lineage>
</organism>
<sequence>MVERQELSWLLRQEYGLDGKLHLLHSVDGTDGKQILVMYRLDIPHGHSWIIQAYHETFAQQPIFPWITDNSLLRWLEHRAALLSFLEQQKYPAPRLRLTQNQKMLCCHNGWFLSVSSFIDGIAEDMSIETLSSAATYLGSLHQLPLPSNISWSWWNPSLMARAQEPLDHVLSNREDLKDLLHTCSHLLQSVLQYVGPLSLVHGDCWLPNLLRTKENVAFIDWEFAGKGYAVLDLGAFLLKGQYLPGGILPQKMIPQRVQAIVEGYRQRRQLSEEEIALLPDAIRFTMAWRGILACARFSSNIRTSGIDALFSRVQQGLQLANDIIPIALRALQY</sequence>
<proteinExistence type="predicted"/>
<keyword evidence="2" id="KW-0808">Transferase</keyword>
<name>A0A326TXM8_THEHA</name>
<evidence type="ECO:0000259" key="1">
    <source>
        <dbReference type="Pfam" id="PF01636"/>
    </source>
</evidence>
<feature type="domain" description="Aminoglycoside phosphotransferase" evidence="1">
    <location>
        <begin position="80"/>
        <end position="238"/>
    </location>
</feature>
<dbReference type="EMBL" id="QKUF01000036">
    <property type="protein sequence ID" value="PZW21120.1"/>
    <property type="molecule type" value="Genomic_DNA"/>
</dbReference>
<evidence type="ECO:0000313" key="2">
    <source>
        <dbReference type="EMBL" id="PZW21120.1"/>
    </source>
</evidence>
<keyword evidence="3" id="KW-1185">Reference proteome</keyword>
<accession>A0A326TXM8</accession>
<dbReference type="Pfam" id="PF01636">
    <property type="entry name" value="APH"/>
    <property type="match status" value="1"/>
</dbReference>